<dbReference type="InterPro" id="IPR011333">
    <property type="entry name" value="SKP1/BTB/POZ_sf"/>
</dbReference>
<dbReference type="Proteomes" id="UP000005238">
    <property type="component" value="Unassembled WGS sequence"/>
</dbReference>
<organism evidence="2 3">
    <name type="scientific">Phytophthora ramorum</name>
    <name type="common">Sudden oak death agent</name>
    <dbReference type="NCBI Taxonomy" id="164328"/>
    <lineage>
        <taxon>Eukaryota</taxon>
        <taxon>Sar</taxon>
        <taxon>Stramenopiles</taxon>
        <taxon>Oomycota</taxon>
        <taxon>Peronosporomycetes</taxon>
        <taxon>Peronosporales</taxon>
        <taxon>Peronosporaceae</taxon>
        <taxon>Phytophthora</taxon>
    </lineage>
</organism>
<dbReference type="EMBL" id="DS566034">
    <property type="status" value="NOT_ANNOTATED_CDS"/>
    <property type="molecule type" value="Genomic_DNA"/>
</dbReference>
<dbReference type="InterPro" id="IPR000210">
    <property type="entry name" value="BTB/POZ_dom"/>
</dbReference>
<proteinExistence type="predicted"/>
<dbReference type="AlphaFoldDB" id="H3GQL7"/>
<dbReference type="SUPFAM" id="SSF54695">
    <property type="entry name" value="POZ domain"/>
    <property type="match status" value="1"/>
</dbReference>
<evidence type="ECO:0000313" key="3">
    <source>
        <dbReference type="Proteomes" id="UP000005238"/>
    </source>
</evidence>
<name>H3GQL7_PHYRM</name>
<dbReference type="HOGENOM" id="CLU_545739_0_0_1"/>
<reference evidence="3" key="1">
    <citation type="journal article" date="2006" name="Science">
        <title>Phytophthora genome sequences uncover evolutionary origins and mechanisms of pathogenesis.</title>
        <authorList>
            <person name="Tyler B.M."/>
            <person name="Tripathy S."/>
            <person name="Zhang X."/>
            <person name="Dehal P."/>
            <person name="Jiang R.H."/>
            <person name="Aerts A."/>
            <person name="Arredondo F.D."/>
            <person name="Baxter L."/>
            <person name="Bensasson D."/>
            <person name="Beynon J.L."/>
            <person name="Chapman J."/>
            <person name="Damasceno C.M."/>
            <person name="Dorrance A.E."/>
            <person name="Dou D."/>
            <person name="Dickerman A.W."/>
            <person name="Dubchak I.L."/>
            <person name="Garbelotto M."/>
            <person name="Gijzen M."/>
            <person name="Gordon S.G."/>
            <person name="Govers F."/>
            <person name="Grunwald N.J."/>
            <person name="Huang W."/>
            <person name="Ivors K.L."/>
            <person name="Jones R.W."/>
            <person name="Kamoun S."/>
            <person name="Krampis K."/>
            <person name="Lamour K.H."/>
            <person name="Lee M.K."/>
            <person name="McDonald W.H."/>
            <person name="Medina M."/>
            <person name="Meijer H.J."/>
            <person name="Nordberg E.K."/>
            <person name="Maclean D.J."/>
            <person name="Ospina-Giraldo M.D."/>
            <person name="Morris P.F."/>
            <person name="Phuntumart V."/>
            <person name="Putnam N.H."/>
            <person name="Rash S."/>
            <person name="Rose J.K."/>
            <person name="Sakihama Y."/>
            <person name="Salamov A.A."/>
            <person name="Savidor A."/>
            <person name="Scheuring C.F."/>
            <person name="Smith B.M."/>
            <person name="Sobral B.W."/>
            <person name="Terry A."/>
            <person name="Torto-Alalibo T.A."/>
            <person name="Win J."/>
            <person name="Xu Z."/>
            <person name="Zhang H."/>
            <person name="Grigoriev I.V."/>
            <person name="Rokhsar D.S."/>
            <person name="Boore J.L."/>
        </authorList>
    </citation>
    <scope>NUCLEOTIDE SEQUENCE [LARGE SCALE GENOMIC DNA]</scope>
    <source>
        <strain evidence="3">Pr102</strain>
    </source>
</reference>
<dbReference type="PANTHER" id="PTHR32370">
    <property type="entry name" value="OS12G0117600 PROTEIN"/>
    <property type="match status" value="1"/>
</dbReference>
<dbReference type="InterPro" id="IPR043454">
    <property type="entry name" value="NPH3/RPT2-like"/>
</dbReference>
<dbReference type="eggNOG" id="ENOG502S004">
    <property type="taxonomic scope" value="Eukaryota"/>
</dbReference>
<protein>
    <recommendedName>
        <fullName evidence="1">BTB domain-containing protein</fullName>
    </recommendedName>
</protein>
<dbReference type="VEuPathDB" id="FungiDB:KRP23_2824"/>
<dbReference type="PROSITE" id="PS50097">
    <property type="entry name" value="BTB"/>
    <property type="match status" value="1"/>
</dbReference>
<accession>H3GQL7</accession>
<dbReference type="VEuPathDB" id="FungiDB:KRP22_11125"/>
<feature type="domain" description="BTB" evidence="1">
    <location>
        <begin position="164"/>
        <end position="238"/>
    </location>
</feature>
<evidence type="ECO:0000259" key="1">
    <source>
        <dbReference type="PROSITE" id="PS50097"/>
    </source>
</evidence>
<dbReference type="InParanoid" id="H3GQL7"/>
<sequence>MSPALKRKQPSSAARKLRKSCSLPTCTSPPGTCMHCTCDGRCGRHPAGLCGGRREGSGRGCKREGCTRDDRCLHSNRATCCHCRNLVSSSGRAAKRPRVTVPLALTQSRVQLLPVVPTRKPQPQMASSDEMLEAELRAFLQDANLGGDLSLCEFKEWASRRQHCNLVVLVCGTQFNLHKHPMLLESHKLHQMARQISADESNFGGAVPVLELPAFPGGAEMFETLAIYCYTGEISFSLANLAAMNCAIEFLEMRDDIRLSAKRFLDQHLSEGLSGLLQVVNAAQTLAQAQPELFHSACGALIETCLAALVERGETLDVDAMLQLFTLPSELFVELTQRMISAKPRISVRTTSEIATELCVQAKLAQLHRDAQRSLSPSHCNRVLAEQCVQLLQGASVEAVESIKAEEAETCEEPLDLTMLFTSDVKSDKMIIKLMDDDLPVPTGSPRVDASICFAEDSFRFGTHTLPETFVV</sequence>
<reference evidence="2" key="2">
    <citation type="submission" date="2015-06" db="UniProtKB">
        <authorList>
            <consortium name="EnsemblProtists"/>
        </authorList>
    </citation>
    <scope>IDENTIFICATION</scope>
    <source>
        <strain evidence="2">Pr102</strain>
    </source>
</reference>
<dbReference type="OMA" id="CEYPEWA"/>
<dbReference type="Gene3D" id="3.30.710.10">
    <property type="entry name" value="Potassium Channel Kv1.1, Chain A"/>
    <property type="match status" value="1"/>
</dbReference>
<dbReference type="EnsemblProtists" id="Phyra79096">
    <property type="protein sequence ID" value="Phyra79096"/>
    <property type="gene ID" value="Phyra79096"/>
</dbReference>
<evidence type="ECO:0000313" key="2">
    <source>
        <dbReference type="EnsemblProtists" id="Phyra79096"/>
    </source>
</evidence>
<keyword evidence="3" id="KW-1185">Reference proteome</keyword>